<dbReference type="AlphaFoldDB" id="A0A8H3R0F7"/>
<proteinExistence type="predicted"/>
<dbReference type="EMBL" id="BLAL01000246">
    <property type="protein sequence ID" value="GES95869.1"/>
    <property type="molecule type" value="Genomic_DNA"/>
</dbReference>
<protein>
    <submittedName>
        <fullName evidence="1">Uncharacterized protein</fullName>
    </submittedName>
</protein>
<dbReference type="OrthoDB" id="10667228at2759"/>
<sequence length="252" mass="28970">MKYGQISQISGGYNKPSHSSTSYYYLSRSFEDSNSVTINITVAHLQTLTTLSMNILLWEYYRAKEGLLLRENEVMLRKVVRAKEKALNYKLKNIRVIGQSKSFDDTTINIDLILKKKCQIKKSNGTNHVQQLNMPNVSLSDAYEWINETSKPKIDHSNKSSALNVKVGEFNQAWVNGESNQMPHRLISNAYEWINETPKLIQTDIPKPSALNVKVKELVTRMNGLMRFLNFKMFKLRINGKSNNDSIRYSQA</sequence>
<name>A0A8H3R0F7_9GLOM</name>
<evidence type="ECO:0000313" key="2">
    <source>
        <dbReference type="Proteomes" id="UP000615446"/>
    </source>
</evidence>
<organism evidence="1 2">
    <name type="scientific">Rhizophagus clarus</name>
    <dbReference type="NCBI Taxonomy" id="94130"/>
    <lineage>
        <taxon>Eukaryota</taxon>
        <taxon>Fungi</taxon>
        <taxon>Fungi incertae sedis</taxon>
        <taxon>Mucoromycota</taxon>
        <taxon>Glomeromycotina</taxon>
        <taxon>Glomeromycetes</taxon>
        <taxon>Glomerales</taxon>
        <taxon>Glomeraceae</taxon>
        <taxon>Rhizophagus</taxon>
    </lineage>
</organism>
<gene>
    <name evidence="1" type="ORF">RCL2_002253100</name>
</gene>
<reference evidence="1" key="1">
    <citation type="submission" date="2019-10" db="EMBL/GenBank/DDBJ databases">
        <title>Conservation and host-specific expression of non-tandemly repeated heterogenous ribosome RNA gene in arbuscular mycorrhizal fungi.</title>
        <authorList>
            <person name="Maeda T."/>
            <person name="Kobayashi Y."/>
            <person name="Nakagawa T."/>
            <person name="Ezawa T."/>
            <person name="Yamaguchi K."/>
            <person name="Bino T."/>
            <person name="Nishimoto Y."/>
            <person name="Shigenobu S."/>
            <person name="Kawaguchi M."/>
        </authorList>
    </citation>
    <scope>NUCLEOTIDE SEQUENCE</scope>
    <source>
        <strain evidence="1">HR1</strain>
    </source>
</reference>
<dbReference type="Proteomes" id="UP000615446">
    <property type="component" value="Unassembled WGS sequence"/>
</dbReference>
<evidence type="ECO:0000313" key="1">
    <source>
        <dbReference type="EMBL" id="GES95869.1"/>
    </source>
</evidence>
<comment type="caution">
    <text evidence="1">The sequence shown here is derived from an EMBL/GenBank/DDBJ whole genome shotgun (WGS) entry which is preliminary data.</text>
</comment>
<accession>A0A8H3R0F7</accession>